<accession>A0ABN8SF34</accession>
<evidence type="ECO:0008006" key="4">
    <source>
        <dbReference type="Google" id="ProtNLM"/>
    </source>
</evidence>
<feature type="compositionally biased region" description="Basic and acidic residues" evidence="1">
    <location>
        <begin position="267"/>
        <end position="279"/>
    </location>
</feature>
<protein>
    <recommendedName>
        <fullName evidence="4">OTU domain-containing protein</fullName>
    </recommendedName>
</protein>
<feature type="region of interest" description="Disordered" evidence="1">
    <location>
        <begin position="267"/>
        <end position="312"/>
    </location>
</feature>
<dbReference type="Proteomes" id="UP001159405">
    <property type="component" value="Unassembled WGS sequence"/>
</dbReference>
<comment type="caution">
    <text evidence="2">The sequence shown here is derived from an EMBL/GenBank/DDBJ whole genome shotgun (WGS) entry which is preliminary data.</text>
</comment>
<reference evidence="2 3" key="1">
    <citation type="submission" date="2022-05" db="EMBL/GenBank/DDBJ databases">
        <authorList>
            <consortium name="Genoscope - CEA"/>
            <person name="William W."/>
        </authorList>
    </citation>
    <scope>NUCLEOTIDE SEQUENCE [LARGE SCALE GENOMIC DNA]</scope>
</reference>
<gene>
    <name evidence="2" type="ORF">PLOB_00041605</name>
</gene>
<dbReference type="EMBL" id="CALNXK010000653">
    <property type="protein sequence ID" value="CAH3188790.1"/>
    <property type="molecule type" value="Genomic_DNA"/>
</dbReference>
<keyword evidence="3" id="KW-1185">Reference proteome</keyword>
<organism evidence="2 3">
    <name type="scientific">Porites lobata</name>
    <dbReference type="NCBI Taxonomy" id="104759"/>
    <lineage>
        <taxon>Eukaryota</taxon>
        <taxon>Metazoa</taxon>
        <taxon>Cnidaria</taxon>
        <taxon>Anthozoa</taxon>
        <taxon>Hexacorallia</taxon>
        <taxon>Scleractinia</taxon>
        <taxon>Fungiina</taxon>
        <taxon>Poritidae</taxon>
        <taxon>Porites</taxon>
    </lineage>
</organism>
<evidence type="ECO:0000313" key="3">
    <source>
        <dbReference type="Proteomes" id="UP001159405"/>
    </source>
</evidence>
<name>A0ABN8SF34_9CNID</name>
<feature type="compositionally biased region" description="Polar residues" evidence="1">
    <location>
        <begin position="281"/>
        <end position="299"/>
    </location>
</feature>
<evidence type="ECO:0000256" key="1">
    <source>
        <dbReference type="SAM" id="MobiDB-lite"/>
    </source>
</evidence>
<proteinExistence type="predicted"/>
<feature type="compositionally biased region" description="Basic and acidic residues" evidence="1">
    <location>
        <begin position="300"/>
        <end position="312"/>
    </location>
</feature>
<sequence length="375" mass="42483">MDEDLAALFKLVDSHIKGNSDSKDDQFKRFLCTLEKKYEKQKEFIRNLGCNAHVGLEEDEMADALIPGDLLSSAEKYKAVKTTANGDCLYNAASLTLVGNESYATLLRLLVALELVLNADFYVQHPKCTYFPAGGRHPNTVFSLCLTNSSNKVFHDTEHDKKFAILSEAWVASKPKEWSGYFHLKALATVLARPVFSSYPNCQTWIRDFLHGIIYPQMATFSVEPVFLLWSREGSDNRPGAWYEPNHSVPLYSAEASEGIDALKKEDLPKTLVRDEKKTKPVSTNAANMASPQVLSQLSKGEEKNKTSNYEESRVRKFHNASTQMSSTHIHTLMSSRQMVLSNQCSAMHVHSWQRRHLVQTYQRKVEQKSLRLKS</sequence>
<evidence type="ECO:0000313" key="2">
    <source>
        <dbReference type="EMBL" id="CAH3188790.1"/>
    </source>
</evidence>